<accession>A0A221KED3</accession>
<dbReference type="KEGG" id="vff:VITFI_CDS1419"/>
<keyword evidence="2" id="KW-1185">Reference proteome</keyword>
<dbReference type="Proteomes" id="UP000199729">
    <property type="component" value="Chromosome"/>
</dbReference>
<proteinExistence type="predicted"/>
<evidence type="ECO:0000313" key="1">
    <source>
        <dbReference type="EMBL" id="ASM77197.1"/>
    </source>
</evidence>
<gene>
    <name evidence="1" type="ORF">VITFI_CDS1419</name>
</gene>
<dbReference type="EMBL" id="CP022423">
    <property type="protein sequence ID" value="ASM77197.1"/>
    <property type="molecule type" value="Genomic_DNA"/>
</dbReference>
<dbReference type="AlphaFoldDB" id="A0A221KED3"/>
<protein>
    <submittedName>
        <fullName evidence="1">Uncharacterized protein</fullName>
    </submittedName>
</protein>
<organism evidence="1 2">
    <name type="scientific">Vitreoscilla filiformis</name>
    <dbReference type="NCBI Taxonomy" id="63"/>
    <lineage>
        <taxon>Bacteria</taxon>
        <taxon>Pseudomonadati</taxon>
        <taxon>Pseudomonadota</taxon>
        <taxon>Betaproteobacteria</taxon>
        <taxon>Neisseriales</taxon>
        <taxon>Neisseriaceae</taxon>
        <taxon>Vitreoscilla</taxon>
    </lineage>
</organism>
<evidence type="ECO:0000313" key="2">
    <source>
        <dbReference type="Proteomes" id="UP000199729"/>
    </source>
</evidence>
<name>A0A221KED3_VITFI</name>
<sequence>MHRPMALHHGDIVCCCREVAMSSAASFRRPLVLPMTGQALRQAVERRDGAVLMGLVRQLRVLGCDVSPEELAQQLLRQGCTRVRDSFGREVPLHVRVPPPVLHPSTVVDTPFRLAL</sequence>
<reference evidence="1 2" key="1">
    <citation type="submission" date="2017-07" db="EMBL/GenBank/DDBJ databases">
        <title>Complete Genome Sequence of the cosmetic ferment Vitreoscilla filiformis (ATCC15551).</title>
        <authorList>
            <person name="Contreras S."/>
            <person name="Sagory-Zalkind P."/>
            <person name="Blanquart H."/>
            <person name="Iltis A."/>
            <person name="Morand S.C."/>
        </authorList>
    </citation>
    <scope>NUCLEOTIDE SEQUENCE [LARGE SCALE GENOMIC DNA]</scope>
    <source>
        <strain evidence="1 2">ATCC 15551</strain>
    </source>
</reference>